<feature type="compositionally biased region" description="Basic and acidic residues" evidence="2">
    <location>
        <begin position="182"/>
        <end position="218"/>
    </location>
</feature>
<sequence length="452" mass="51295">MESPRTSTPSTLSIDAHHQSSRFQGIPDHLEVVEKVNNCAQQLTTAFNQLLETTKWDIDRARQETKLIEERLQDSESEKGELLQRLREIEDKYEALEDVVMEKDEEIQQKCKALQLAAEENAKLEHGRALAIAVMNETQHNAAISEALANERAEEALQAESASHYRAQKLQEERNCAVNARDAAESRVEDAEKARKEAETRAEQAEQAKKLAEERAKWLESNQASMISSRQQAETRAEKAEAELAASMEKQNEARRLLEVATPIDRVEAATCVRPPKKRHTNSNKRPRPPSSTATKRREFHEPEAACHDQRLEDLAEDLNRVVKDWGTETERYALFTFTNDSITVARGRRGRDTCESLLRVRCVRHNKEPVITVCSVISLARAIYGADLDSKAAEELLRAYISQTVSRRHAQNLDVGEETERVMLFRWANLVDILNEIARVYHKPDSAAGTI</sequence>
<feature type="region of interest" description="Disordered" evidence="2">
    <location>
        <begin position="269"/>
        <end position="305"/>
    </location>
</feature>
<dbReference type="EMBL" id="CABFNP030000959">
    <property type="protein sequence ID" value="CAI6089223.1"/>
    <property type="molecule type" value="Genomic_DNA"/>
</dbReference>
<protein>
    <submittedName>
        <fullName evidence="3">Uncharacterized protein</fullName>
    </submittedName>
</protein>
<evidence type="ECO:0000313" key="4">
    <source>
        <dbReference type="Proteomes" id="UP001160390"/>
    </source>
</evidence>
<dbReference type="Proteomes" id="UP001160390">
    <property type="component" value="Unassembled WGS sequence"/>
</dbReference>
<keyword evidence="4" id="KW-1185">Reference proteome</keyword>
<feature type="compositionally biased region" description="Basic and acidic residues" evidence="2">
    <location>
        <begin position="296"/>
        <end position="305"/>
    </location>
</feature>
<accession>A0AA35PYU0</accession>
<keyword evidence="1" id="KW-0175">Coiled coil</keyword>
<feature type="coiled-coil region" evidence="1">
    <location>
        <begin position="58"/>
        <end position="106"/>
    </location>
</feature>
<comment type="caution">
    <text evidence="3">The sequence shown here is derived from an EMBL/GenBank/DDBJ whole genome shotgun (WGS) entry which is preliminary data.</text>
</comment>
<evidence type="ECO:0000313" key="3">
    <source>
        <dbReference type="EMBL" id="CAI6089223.1"/>
    </source>
</evidence>
<feature type="compositionally biased region" description="Basic and acidic residues" evidence="2">
    <location>
        <begin position="233"/>
        <end position="242"/>
    </location>
</feature>
<reference evidence="3" key="1">
    <citation type="submission" date="2023-01" db="EMBL/GenBank/DDBJ databases">
        <authorList>
            <person name="Piombo E."/>
        </authorList>
    </citation>
    <scope>NUCLEOTIDE SEQUENCE</scope>
</reference>
<feature type="region of interest" description="Disordered" evidence="2">
    <location>
        <begin position="180"/>
        <end position="248"/>
    </location>
</feature>
<dbReference type="AlphaFoldDB" id="A0AA35PYU0"/>
<name>A0AA35PYU0_9HYPO</name>
<evidence type="ECO:0000256" key="2">
    <source>
        <dbReference type="SAM" id="MobiDB-lite"/>
    </source>
</evidence>
<gene>
    <name evidence="3" type="ORF">CCHLO57077_00019431</name>
</gene>
<organism evidence="3 4">
    <name type="scientific">Clonostachys chloroleuca</name>
    <dbReference type="NCBI Taxonomy" id="1926264"/>
    <lineage>
        <taxon>Eukaryota</taxon>
        <taxon>Fungi</taxon>
        <taxon>Dikarya</taxon>
        <taxon>Ascomycota</taxon>
        <taxon>Pezizomycotina</taxon>
        <taxon>Sordariomycetes</taxon>
        <taxon>Hypocreomycetidae</taxon>
        <taxon>Hypocreales</taxon>
        <taxon>Bionectriaceae</taxon>
        <taxon>Clonostachys</taxon>
    </lineage>
</organism>
<evidence type="ECO:0000256" key="1">
    <source>
        <dbReference type="SAM" id="Coils"/>
    </source>
</evidence>
<feature type="compositionally biased region" description="Basic residues" evidence="2">
    <location>
        <begin position="275"/>
        <end position="288"/>
    </location>
</feature>
<proteinExistence type="predicted"/>
<feature type="compositionally biased region" description="Polar residues" evidence="2">
    <location>
        <begin position="220"/>
        <end position="232"/>
    </location>
</feature>